<reference evidence="12 13" key="1">
    <citation type="submission" date="2017-08" db="EMBL/GenBank/DDBJ databases">
        <title>Infants hospitalized years apart are colonized by the same room-sourced microbial strains.</title>
        <authorList>
            <person name="Brooks B."/>
            <person name="Olm M.R."/>
            <person name="Firek B.A."/>
            <person name="Baker R."/>
            <person name="Thomas B.C."/>
            <person name="Morowitz M.J."/>
            <person name="Banfield J.F."/>
        </authorList>
    </citation>
    <scope>NUCLEOTIDE SEQUENCE [LARGE SCALE GENOMIC DNA]</scope>
    <source>
        <strain evidence="12">S2_012_000_R2_81</strain>
    </source>
</reference>
<keyword evidence="9" id="KW-0961">Cell wall biogenesis/degradation</keyword>
<dbReference type="InterPro" id="IPR019301">
    <property type="entry name" value="Flagellar_prot_FlgJ_N"/>
</dbReference>
<evidence type="ECO:0000256" key="7">
    <source>
        <dbReference type="ARBA" id="ARBA00022801"/>
    </source>
</evidence>
<dbReference type="InterPro" id="IPR013377">
    <property type="entry name" value="FlgJ"/>
</dbReference>
<dbReference type="SMART" id="SM00047">
    <property type="entry name" value="LYZ2"/>
    <property type="match status" value="1"/>
</dbReference>
<evidence type="ECO:0000256" key="6">
    <source>
        <dbReference type="ARBA" id="ARBA00022764"/>
    </source>
</evidence>
<accession>A0A2W5E200</accession>
<organism evidence="12 13">
    <name type="scientific">Roseateles depolymerans</name>
    <dbReference type="NCBI Taxonomy" id="76731"/>
    <lineage>
        <taxon>Bacteria</taxon>
        <taxon>Pseudomonadati</taxon>
        <taxon>Pseudomonadota</taxon>
        <taxon>Betaproteobacteria</taxon>
        <taxon>Burkholderiales</taxon>
        <taxon>Sphaerotilaceae</taxon>
        <taxon>Roseateles</taxon>
    </lineage>
</organism>
<evidence type="ECO:0000256" key="2">
    <source>
        <dbReference type="ARBA" id="ARBA00004418"/>
    </source>
</evidence>
<name>A0A2W5E200_9BURK</name>
<evidence type="ECO:0000256" key="9">
    <source>
        <dbReference type="ARBA" id="ARBA00023316"/>
    </source>
</evidence>
<protein>
    <recommendedName>
        <fullName evidence="5">Peptidoglycan hydrolase FlgJ</fullName>
    </recommendedName>
    <alternativeName>
        <fullName evidence="10">Muramidase FlgJ</fullName>
    </alternativeName>
</protein>
<sequence length="299" mass="31964">MASSSSFAAQGLTTDTRSVDQLRAVAARDPRAAVRETAKQFESLFMQEVMKSMRASTLSSGMLENSGTQLGTEMLDSQLAGKLSGLPGGLSDAITRQLQRQLGLKDLKEITPEKLQAASRTTLAQALPQLATKGIPTHVQSFIKQHDASAKAAQAATGIPASFMVAQAAHESGWGRREITGTDGSKSYNVFGIKATPGWKGKTVDVQTTEVINGQAHKVTAKFRSYGSYDEAFKDYARMISSNDRYAKVVAQARHADGTANPAGFARGLQQAGYATDPAYADKIAKAIYTTQRVQRAIA</sequence>
<dbReference type="Gene3D" id="2.10.70.40">
    <property type="entry name" value="peptidoglycan hydrolase"/>
    <property type="match status" value="1"/>
</dbReference>
<comment type="subcellular location">
    <subcellularLocation>
        <location evidence="2">Periplasm</location>
    </subcellularLocation>
</comment>
<dbReference type="GO" id="GO:0004040">
    <property type="term" value="F:amidase activity"/>
    <property type="evidence" value="ECO:0007669"/>
    <property type="project" value="InterPro"/>
</dbReference>
<gene>
    <name evidence="12" type="primary">flgJ</name>
    <name evidence="12" type="ORF">DI603_03985</name>
</gene>
<dbReference type="SUPFAM" id="SSF53955">
    <property type="entry name" value="Lysozyme-like"/>
    <property type="match status" value="1"/>
</dbReference>
<keyword evidence="12" id="KW-0282">Flagellum</keyword>
<dbReference type="GO" id="GO:0071973">
    <property type="term" value="P:bacterial-type flagellum-dependent cell motility"/>
    <property type="evidence" value="ECO:0007669"/>
    <property type="project" value="TreeGrafter"/>
</dbReference>
<comment type="similarity">
    <text evidence="3">In the N-terminal section; belongs to the FlgJ family.</text>
</comment>
<dbReference type="Proteomes" id="UP000249633">
    <property type="component" value="Unassembled WGS sequence"/>
</dbReference>
<evidence type="ECO:0000256" key="8">
    <source>
        <dbReference type="ARBA" id="ARBA00023295"/>
    </source>
</evidence>
<dbReference type="Pfam" id="PF10135">
    <property type="entry name" value="Rod-binding"/>
    <property type="match status" value="1"/>
</dbReference>
<comment type="similarity">
    <text evidence="4">In the C-terminal section; belongs to the glycosyl hydrolase 73 family.</text>
</comment>
<dbReference type="GO" id="GO:0016798">
    <property type="term" value="F:hydrolase activity, acting on glycosyl bonds"/>
    <property type="evidence" value="ECO:0007669"/>
    <property type="project" value="UniProtKB-KW"/>
</dbReference>
<evidence type="ECO:0000259" key="11">
    <source>
        <dbReference type="SMART" id="SM00047"/>
    </source>
</evidence>
<dbReference type="NCBIfam" id="TIGR02541">
    <property type="entry name" value="flagell_FlgJ"/>
    <property type="match status" value="1"/>
</dbReference>
<dbReference type="GO" id="GO:0042597">
    <property type="term" value="C:periplasmic space"/>
    <property type="evidence" value="ECO:0007669"/>
    <property type="project" value="UniProtKB-SubCell"/>
</dbReference>
<evidence type="ECO:0000256" key="1">
    <source>
        <dbReference type="ARBA" id="ARBA00002954"/>
    </source>
</evidence>
<evidence type="ECO:0000313" key="13">
    <source>
        <dbReference type="Proteomes" id="UP000249633"/>
    </source>
</evidence>
<keyword evidence="7 12" id="KW-0378">Hydrolase</keyword>
<keyword evidence="8" id="KW-0326">Glycosidase</keyword>
<dbReference type="GO" id="GO:0071555">
    <property type="term" value="P:cell wall organization"/>
    <property type="evidence" value="ECO:0007669"/>
    <property type="project" value="UniProtKB-KW"/>
</dbReference>
<dbReference type="PANTHER" id="PTHR33308:SF9">
    <property type="entry name" value="PEPTIDOGLYCAN HYDROLASE FLGJ"/>
    <property type="match status" value="1"/>
</dbReference>
<comment type="function">
    <text evidence="1">Flagellum-specific muramidase which hydrolyzes the peptidoglycan layer to assemble the rod structure in the periplasmic space.</text>
</comment>
<keyword evidence="12" id="KW-0969">Cilium</keyword>
<dbReference type="GO" id="GO:0044780">
    <property type="term" value="P:bacterial-type flagellum assembly"/>
    <property type="evidence" value="ECO:0007669"/>
    <property type="project" value="InterPro"/>
</dbReference>
<dbReference type="AlphaFoldDB" id="A0A2W5E200"/>
<comment type="caution">
    <text evidence="12">The sequence shown here is derived from an EMBL/GenBank/DDBJ whole genome shotgun (WGS) entry which is preliminary data.</text>
</comment>
<evidence type="ECO:0000256" key="10">
    <source>
        <dbReference type="ARBA" id="ARBA00030835"/>
    </source>
</evidence>
<dbReference type="InterPro" id="IPR023346">
    <property type="entry name" value="Lysozyme-like_dom_sf"/>
</dbReference>
<evidence type="ECO:0000313" key="12">
    <source>
        <dbReference type="EMBL" id="PZP35050.1"/>
    </source>
</evidence>
<keyword evidence="6" id="KW-0574">Periplasm</keyword>
<evidence type="ECO:0000256" key="5">
    <source>
        <dbReference type="ARBA" id="ARBA00013433"/>
    </source>
</evidence>
<evidence type="ECO:0000256" key="3">
    <source>
        <dbReference type="ARBA" id="ARBA00006880"/>
    </source>
</evidence>
<dbReference type="InterPro" id="IPR051056">
    <property type="entry name" value="Glycosyl_Hydrolase_73"/>
</dbReference>
<keyword evidence="12" id="KW-0966">Cell projection</keyword>
<feature type="domain" description="Mannosyl-glycoprotein endo-beta-N-acetylglucosamidase-like" evidence="11">
    <location>
        <begin position="132"/>
        <end position="292"/>
    </location>
</feature>
<dbReference type="PRINTS" id="PR01002">
    <property type="entry name" value="FLGFLGJ"/>
</dbReference>
<dbReference type="EMBL" id="QFOD01000003">
    <property type="protein sequence ID" value="PZP35050.1"/>
    <property type="molecule type" value="Genomic_DNA"/>
</dbReference>
<dbReference type="PANTHER" id="PTHR33308">
    <property type="entry name" value="PEPTIDOGLYCAN HYDROLASE FLGJ"/>
    <property type="match status" value="1"/>
</dbReference>
<dbReference type="Gene3D" id="1.10.530.10">
    <property type="match status" value="1"/>
</dbReference>
<dbReference type="Pfam" id="PF01832">
    <property type="entry name" value="Glucosaminidase"/>
    <property type="match status" value="1"/>
</dbReference>
<dbReference type="InterPro" id="IPR002901">
    <property type="entry name" value="MGlyc_endo_b_GlcNAc-like_dom"/>
</dbReference>
<evidence type="ECO:0000256" key="4">
    <source>
        <dbReference type="ARBA" id="ARBA00007974"/>
    </source>
</evidence>
<proteinExistence type="inferred from homology"/>